<dbReference type="InterPro" id="IPR011050">
    <property type="entry name" value="Pectin_lyase_fold/virulence"/>
</dbReference>
<dbReference type="InterPro" id="IPR012334">
    <property type="entry name" value="Pectin_lyas_fold"/>
</dbReference>
<dbReference type="AlphaFoldDB" id="A0A9P6EMR9"/>
<dbReference type="Proteomes" id="UP000807306">
    <property type="component" value="Unassembled WGS sequence"/>
</dbReference>
<sequence>MGPQYLDGERPFWMESIKHRGRAPFNSDPNGYKVFRNVKDFGAVGDGMHDDTSAINQAISSQNRCGGGNCPSSTTSPAVVYFPRGTYLISAPILPYYYTQLIGDARRPPTLLATTSFNGMAVIDVNPYIPNGGGAQWFNPTNNFHRSIRNFVIDVRRVPAEKQQGTGIHWQVAQATSLFNITFECSTAPNTAHQGIWMENGSGGFMSDLTFNGGKFGIWGGNQQFTVRNVTVNNAQTAIYSLWNWGWTYQDIKFNNCQVGFDIATGGITVDNQTAGAQAIIDAEITNTPIFIRTSQSSNGRLGGSIVLNNVKLTNVPVAVGALDGSIALQGTTSSTSLIKSWAQGNVYKGTHPQSSFVQRLIDEPRKPRSLLNHEGKIVGRCHPQYENIQVDDFVSARDHGAVGDGVTDDTKALQTMLDKYAPQKVIFLDAGFYIVTSTLTLPANTRLVGEAWSVIAGKGPAFQDQRHPKPVVRAGRPEEAGILEITDVVFTTVGPAAGAIVVEWNIRQPDDFQAGAGMWDSHIRLAGSAGTGLDGTTCAKFGPGAYEPSFAAFLSLHITPAASGYFEGTWVWLADHDLDLKGEGQITAYAGRGILSESKGPVWMIGTASEHHVIYQYSLVNARDHYMGLIQTESPYFQPKPAVPTPFALDHRYADPPPYWGNASSWALNLKDSKDIIIFGAGLYSFFVNYAQDAIKTRNCQSQILNIDACSDISIYSLSTVATTYQVSVEGNGIIDQKDNINGFASTVTAWTD</sequence>
<dbReference type="CDD" id="cd23668">
    <property type="entry name" value="GH55_beta13glucanase-like"/>
    <property type="match status" value="1"/>
</dbReference>
<reference evidence="2" key="1">
    <citation type="submission" date="2020-11" db="EMBL/GenBank/DDBJ databases">
        <authorList>
            <consortium name="DOE Joint Genome Institute"/>
            <person name="Ahrendt S."/>
            <person name="Riley R."/>
            <person name="Andreopoulos W."/>
            <person name="Labutti K."/>
            <person name="Pangilinan J."/>
            <person name="Ruiz-Duenas F.J."/>
            <person name="Barrasa J.M."/>
            <person name="Sanchez-Garcia M."/>
            <person name="Camarero S."/>
            <person name="Miyauchi S."/>
            <person name="Serrano A."/>
            <person name="Linde D."/>
            <person name="Babiker R."/>
            <person name="Drula E."/>
            <person name="Ayuso-Fernandez I."/>
            <person name="Pacheco R."/>
            <person name="Padilla G."/>
            <person name="Ferreira P."/>
            <person name="Barriuso J."/>
            <person name="Kellner H."/>
            <person name="Castanera R."/>
            <person name="Alfaro M."/>
            <person name="Ramirez L."/>
            <person name="Pisabarro A.G."/>
            <person name="Kuo A."/>
            <person name="Tritt A."/>
            <person name="Lipzen A."/>
            <person name="He G."/>
            <person name="Yan M."/>
            <person name="Ng V."/>
            <person name="Cullen D."/>
            <person name="Martin F."/>
            <person name="Rosso M.-N."/>
            <person name="Henrissat B."/>
            <person name="Hibbett D."/>
            <person name="Martinez A.T."/>
            <person name="Grigoriev I.V."/>
        </authorList>
    </citation>
    <scope>NUCLEOTIDE SEQUENCE</scope>
    <source>
        <strain evidence="2">CBS 506.95</strain>
    </source>
</reference>
<feature type="domain" description="Rhamnogalacturonase A/B/Epimerase-like pectate lyase" evidence="1">
    <location>
        <begin position="35"/>
        <end position="262"/>
    </location>
</feature>
<accession>A0A9P6EMR9</accession>
<dbReference type="PANTHER" id="PTHR33928:SF2">
    <property type="entry name" value="PECTATE LYASE SUPERFAMILY PROTEIN DOMAIN-CONTAINING PROTEIN-RELATED"/>
    <property type="match status" value="1"/>
</dbReference>
<comment type="caution">
    <text evidence="2">The sequence shown here is derived from an EMBL/GenBank/DDBJ whole genome shotgun (WGS) entry which is preliminary data.</text>
</comment>
<dbReference type="Gene3D" id="2.160.20.10">
    <property type="entry name" value="Single-stranded right-handed beta-helix, Pectin lyase-like"/>
    <property type="match status" value="2"/>
</dbReference>
<feature type="domain" description="Rhamnogalacturonase A/B/Epimerase-like pectate lyase" evidence="1">
    <location>
        <begin position="394"/>
        <end position="453"/>
    </location>
</feature>
<dbReference type="InterPro" id="IPR039279">
    <property type="entry name" value="QRT3-like"/>
</dbReference>
<evidence type="ECO:0000313" key="2">
    <source>
        <dbReference type="EMBL" id="KAF9531459.1"/>
    </source>
</evidence>
<dbReference type="PANTHER" id="PTHR33928">
    <property type="entry name" value="POLYGALACTURONASE QRT3"/>
    <property type="match status" value="1"/>
</dbReference>
<gene>
    <name evidence="2" type="ORF">CPB83DRAFT_849056</name>
</gene>
<proteinExistence type="predicted"/>
<dbReference type="OrthoDB" id="1046782at2759"/>
<name>A0A9P6EMR9_9AGAR</name>
<dbReference type="Pfam" id="PF12708">
    <property type="entry name" value="Pect-lyase_RHGA_epim"/>
    <property type="match status" value="2"/>
</dbReference>
<dbReference type="GO" id="GO:0004650">
    <property type="term" value="F:polygalacturonase activity"/>
    <property type="evidence" value="ECO:0007669"/>
    <property type="project" value="InterPro"/>
</dbReference>
<dbReference type="EMBL" id="MU157835">
    <property type="protein sequence ID" value="KAF9531459.1"/>
    <property type="molecule type" value="Genomic_DNA"/>
</dbReference>
<organism evidence="2 3">
    <name type="scientific">Crepidotus variabilis</name>
    <dbReference type="NCBI Taxonomy" id="179855"/>
    <lineage>
        <taxon>Eukaryota</taxon>
        <taxon>Fungi</taxon>
        <taxon>Dikarya</taxon>
        <taxon>Basidiomycota</taxon>
        <taxon>Agaricomycotina</taxon>
        <taxon>Agaricomycetes</taxon>
        <taxon>Agaricomycetidae</taxon>
        <taxon>Agaricales</taxon>
        <taxon>Agaricineae</taxon>
        <taxon>Crepidotaceae</taxon>
        <taxon>Crepidotus</taxon>
    </lineage>
</organism>
<protein>
    <submittedName>
        <fullName evidence="2">Exo-beta-1,3-glucanase</fullName>
    </submittedName>
</protein>
<evidence type="ECO:0000313" key="3">
    <source>
        <dbReference type="Proteomes" id="UP000807306"/>
    </source>
</evidence>
<dbReference type="SUPFAM" id="SSF51126">
    <property type="entry name" value="Pectin lyase-like"/>
    <property type="match status" value="2"/>
</dbReference>
<evidence type="ECO:0000259" key="1">
    <source>
        <dbReference type="Pfam" id="PF12708"/>
    </source>
</evidence>
<dbReference type="InterPro" id="IPR024535">
    <property type="entry name" value="RHGA/B-epi-like_pectate_lyase"/>
</dbReference>
<keyword evidence="3" id="KW-1185">Reference proteome</keyword>